<keyword evidence="1" id="KW-1133">Transmembrane helix</keyword>
<dbReference type="EMBL" id="BAAATE010000135">
    <property type="protein sequence ID" value="GAA2704063.1"/>
    <property type="molecule type" value="Genomic_DNA"/>
</dbReference>
<gene>
    <name evidence="2" type="ORF">GCM10010412_101640</name>
</gene>
<evidence type="ECO:0008006" key="4">
    <source>
        <dbReference type="Google" id="ProtNLM"/>
    </source>
</evidence>
<keyword evidence="1" id="KW-0812">Transmembrane</keyword>
<dbReference type="RefSeq" id="WP_346158509.1">
    <property type="nucleotide sequence ID" value="NZ_BAAATE010000135.1"/>
</dbReference>
<sequence length="56" mass="5655">MGNALLTYAREAFASGLNVAAVTTAAIVAAAAVLARARLRHVPATDQPTEGEHAPA</sequence>
<keyword evidence="1" id="KW-0472">Membrane</keyword>
<reference evidence="2 3" key="1">
    <citation type="journal article" date="2019" name="Int. J. Syst. Evol. Microbiol.">
        <title>The Global Catalogue of Microorganisms (GCM) 10K type strain sequencing project: providing services to taxonomists for standard genome sequencing and annotation.</title>
        <authorList>
            <consortium name="The Broad Institute Genomics Platform"/>
            <consortium name="The Broad Institute Genome Sequencing Center for Infectious Disease"/>
            <person name="Wu L."/>
            <person name="Ma J."/>
        </authorList>
    </citation>
    <scope>NUCLEOTIDE SEQUENCE [LARGE SCALE GENOMIC DNA]</scope>
    <source>
        <strain evidence="2 3">JCM 6835</strain>
    </source>
</reference>
<feature type="transmembrane region" description="Helical" evidence="1">
    <location>
        <begin position="12"/>
        <end position="35"/>
    </location>
</feature>
<comment type="caution">
    <text evidence="2">The sequence shown here is derived from an EMBL/GenBank/DDBJ whole genome shotgun (WGS) entry which is preliminary data.</text>
</comment>
<proteinExistence type="predicted"/>
<evidence type="ECO:0000313" key="3">
    <source>
        <dbReference type="Proteomes" id="UP001501666"/>
    </source>
</evidence>
<evidence type="ECO:0000256" key="1">
    <source>
        <dbReference type="SAM" id="Phobius"/>
    </source>
</evidence>
<accession>A0ABN3THK7</accession>
<organism evidence="2 3">
    <name type="scientific">Nonomuraea recticatena</name>
    <dbReference type="NCBI Taxonomy" id="46178"/>
    <lineage>
        <taxon>Bacteria</taxon>
        <taxon>Bacillati</taxon>
        <taxon>Actinomycetota</taxon>
        <taxon>Actinomycetes</taxon>
        <taxon>Streptosporangiales</taxon>
        <taxon>Streptosporangiaceae</taxon>
        <taxon>Nonomuraea</taxon>
    </lineage>
</organism>
<evidence type="ECO:0000313" key="2">
    <source>
        <dbReference type="EMBL" id="GAA2704063.1"/>
    </source>
</evidence>
<name>A0ABN3THK7_9ACTN</name>
<protein>
    <recommendedName>
        <fullName evidence="4">MFS transporter</fullName>
    </recommendedName>
</protein>
<dbReference type="Proteomes" id="UP001501666">
    <property type="component" value="Unassembled WGS sequence"/>
</dbReference>
<keyword evidence="3" id="KW-1185">Reference proteome</keyword>